<evidence type="ECO:0000313" key="2">
    <source>
        <dbReference type="EMBL" id="KAF5313079.1"/>
    </source>
</evidence>
<gene>
    <name evidence="2" type="ORF">D9619_003536</name>
</gene>
<dbReference type="Gene3D" id="3.80.10.10">
    <property type="entry name" value="Ribonuclease Inhibitor"/>
    <property type="match status" value="1"/>
</dbReference>
<feature type="region of interest" description="Disordered" evidence="1">
    <location>
        <begin position="371"/>
        <end position="399"/>
    </location>
</feature>
<evidence type="ECO:0000256" key="1">
    <source>
        <dbReference type="SAM" id="MobiDB-lite"/>
    </source>
</evidence>
<sequence>MLQRAQGAGLVANFDLSTVMPTVVSEVLGQAHRLEHLALTRSVHYSTTWEEYFSQWGTLHVPRLRNLCLANLDCNPTYPLLPERLFRGAVNLRHLGLLEIDINWDSHLLNALTTLALNKISRKPTWSQLRSMLQRMPELQSLAILNTLPSKTPEATSTTSPVHLPLLKMLHIDDGAVKCKSFLDIVSLSDCLETCECRAGFVLGQETALEVHDLLSSADRIASGKRLSASAQSLIIDGAISNEESLKLSFLTANGLVNTSAQDHIVDFIVNKPPGLRFSIWEKRIRYTGDRQKLYNDVFVGMFHALHFQTLLELDLSTLCAFSWPIRKFSDTLAATFGTLPMLHSITVGRRTAPLLVDILSVGLDKHGDCDMADNSDTPSSGGSDETADSDKGVEPNPMRPSLLLPFPALRNLKLYGIRSPGDEGELKMGNLKKCLINRNGLGVGISKLVFEDCKKLVVDDVEELKDLVLRVDCIGNTTYR</sequence>
<comment type="caution">
    <text evidence="2">The sequence shown here is derived from an EMBL/GenBank/DDBJ whole genome shotgun (WGS) entry which is preliminary data.</text>
</comment>
<protein>
    <recommendedName>
        <fullName evidence="4">F-box domain-containing protein</fullName>
    </recommendedName>
</protein>
<evidence type="ECO:0008006" key="4">
    <source>
        <dbReference type="Google" id="ProtNLM"/>
    </source>
</evidence>
<evidence type="ECO:0000313" key="3">
    <source>
        <dbReference type="Proteomes" id="UP000567179"/>
    </source>
</evidence>
<dbReference type="EMBL" id="JAACJJ010000056">
    <property type="protein sequence ID" value="KAF5313079.1"/>
    <property type="molecule type" value="Genomic_DNA"/>
</dbReference>
<dbReference type="AlphaFoldDB" id="A0A8H5EUN9"/>
<organism evidence="2 3">
    <name type="scientific">Psilocybe cf. subviscida</name>
    <dbReference type="NCBI Taxonomy" id="2480587"/>
    <lineage>
        <taxon>Eukaryota</taxon>
        <taxon>Fungi</taxon>
        <taxon>Dikarya</taxon>
        <taxon>Basidiomycota</taxon>
        <taxon>Agaricomycotina</taxon>
        <taxon>Agaricomycetes</taxon>
        <taxon>Agaricomycetidae</taxon>
        <taxon>Agaricales</taxon>
        <taxon>Agaricineae</taxon>
        <taxon>Strophariaceae</taxon>
        <taxon>Psilocybe</taxon>
    </lineage>
</organism>
<name>A0A8H5EUN9_9AGAR</name>
<dbReference type="OrthoDB" id="3055325at2759"/>
<proteinExistence type="predicted"/>
<feature type="compositionally biased region" description="Polar residues" evidence="1">
    <location>
        <begin position="375"/>
        <end position="384"/>
    </location>
</feature>
<dbReference type="SUPFAM" id="SSF52047">
    <property type="entry name" value="RNI-like"/>
    <property type="match status" value="1"/>
</dbReference>
<keyword evidence="3" id="KW-1185">Reference proteome</keyword>
<reference evidence="2 3" key="1">
    <citation type="journal article" date="2020" name="ISME J.">
        <title>Uncovering the hidden diversity of litter-decomposition mechanisms in mushroom-forming fungi.</title>
        <authorList>
            <person name="Floudas D."/>
            <person name="Bentzer J."/>
            <person name="Ahren D."/>
            <person name="Johansson T."/>
            <person name="Persson P."/>
            <person name="Tunlid A."/>
        </authorList>
    </citation>
    <scope>NUCLEOTIDE SEQUENCE [LARGE SCALE GENOMIC DNA]</scope>
    <source>
        <strain evidence="2 3">CBS 101986</strain>
    </source>
</reference>
<accession>A0A8H5EUN9</accession>
<dbReference type="InterPro" id="IPR032675">
    <property type="entry name" value="LRR_dom_sf"/>
</dbReference>
<dbReference type="Proteomes" id="UP000567179">
    <property type="component" value="Unassembled WGS sequence"/>
</dbReference>